<dbReference type="GO" id="GO:0005886">
    <property type="term" value="C:plasma membrane"/>
    <property type="evidence" value="ECO:0007669"/>
    <property type="project" value="TreeGrafter"/>
</dbReference>
<feature type="transmembrane region" description="Helical" evidence="1">
    <location>
        <begin position="92"/>
        <end position="116"/>
    </location>
</feature>
<organism evidence="3">
    <name type="scientific">marine metagenome</name>
    <dbReference type="NCBI Taxonomy" id="408172"/>
    <lineage>
        <taxon>unclassified sequences</taxon>
        <taxon>metagenomes</taxon>
        <taxon>ecological metagenomes</taxon>
    </lineage>
</organism>
<dbReference type="AlphaFoldDB" id="A0A381US87"/>
<dbReference type="InterPro" id="IPR052372">
    <property type="entry name" value="YpjD/HemX"/>
</dbReference>
<feature type="transmembrane region" description="Helical" evidence="1">
    <location>
        <begin position="128"/>
        <end position="151"/>
    </location>
</feature>
<sequence>MNPALPGLIAIFFYLLGSYSQVRNVINRTVASQSDLVRLLLPALIFHGLFVYAILVTESGMDLSFFNVAVLISLTINISVLLASIREPVHNLYLFVFLISILTVGSCLALNAFTASPSATPRSISPTLLLHIVVSVVAYSILTLAACQSVLVLTMERRIRNRAAIDVFHVLPPLESLEAMLFRFLWAGLAILTISIVTGFVFLADKFSEHLSQHHTVLSVASWVVYSSLLAGHIKFGWRGVTTTRWSLVAFVLLALAYFGTKFVIEFLLQRG</sequence>
<gene>
    <name evidence="3" type="ORF">METZ01_LOCUS83889</name>
</gene>
<keyword evidence="1" id="KW-0812">Transmembrane</keyword>
<dbReference type="EMBL" id="UINC01007032">
    <property type="protein sequence ID" value="SVA31035.1"/>
    <property type="molecule type" value="Genomic_DNA"/>
</dbReference>
<name>A0A381US87_9ZZZZ</name>
<dbReference type="PANTHER" id="PTHR38034:SF1">
    <property type="entry name" value="INNER MEMBRANE PROTEIN YPJD"/>
    <property type="match status" value="1"/>
</dbReference>
<dbReference type="GO" id="GO:0020037">
    <property type="term" value="F:heme binding"/>
    <property type="evidence" value="ECO:0007669"/>
    <property type="project" value="InterPro"/>
</dbReference>
<keyword evidence="1" id="KW-1133">Transmembrane helix</keyword>
<evidence type="ECO:0000256" key="1">
    <source>
        <dbReference type="SAM" id="Phobius"/>
    </source>
</evidence>
<dbReference type="GO" id="GO:0017004">
    <property type="term" value="P:cytochrome complex assembly"/>
    <property type="evidence" value="ECO:0007669"/>
    <property type="project" value="InterPro"/>
</dbReference>
<dbReference type="Pfam" id="PF01578">
    <property type="entry name" value="Cytochrom_C_asm"/>
    <property type="match status" value="1"/>
</dbReference>
<feature type="transmembrane region" description="Helical" evidence="1">
    <location>
        <begin position="246"/>
        <end position="269"/>
    </location>
</feature>
<feature type="transmembrane region" description="Helical" evidence="1">
    <location>
        <begin position="63"/>
        <end position="86"/>
    </location>
</feature>
<feature type="transmembrane region" description="Helical" evidence="1">
    <location>
        <begin position="36"/>
        <end position="56"/>
    </location>
</feature>
<proteinExistence type="predicted"/>
<evidence type="ECO:0000313" key="3">
    <source>
        <dbReference type="EMBL" id="SVA31035.1"/>
    </source>
</evidence>
<feature type="transmembrane region" description="Helical" evidence="1">
    <location>
        <begin position="184"/>
        <end position="204"/>
    </location>
</feature>
<accession>A0A381US87</accession>
<feature type="transmembrane region" description="Helical" evidence="1">
    <location>
        <begin position="216"/>
        <end position="234"/>
    </location>
</feature>
<protein>
    <recommendedName>
        <fullName evidence="2">Cytochrome c assembly protein domain-containing protein</fullName>
    </recommendedName>
</protein>
<evidence type="ECO:0000259" key="2">
    <source>
        <dbReference type="Pfam" id="PF01578"/>
    </source>
</evidence>
<feature type="domain" description="Cytochrome c assembly protein" evidence="2">
    <location>
        <begin position="43"/>
        <end position="268"/>
    </location>
</feature>
<keyword evidence="1" id="KW-0472">Membrane</keyword>
<reference evidence="3" key="1">
    <citation type="submission" date="2018-05" db="EMBL/GenBank/DDBJ databases">
        <authorList>
            <person name="Lanie J.A."/>
            <person name="Ng W.-L."/>
            <person name="Kazmierczak K.M."/>
            <person name="Andrzejewski T.M."/>
            <person name="Davidsen T.M."/>
            <person name="Wayne K.J."/>
            <person name="Tettelin H."/>
            <person name="Glass J.I."/>
            <person name="Rusch D."/>
            <person name="Podicherti R."/>
            <person name="Tsui H.-C.T."/>
            <person name="Winkler M.E."/>
        </authorList>
    </citation>
    <scope>NUCLEOTIDE SEQUENCE</scope>
</reference>
<dbReference type="InterPro" id="IPR002541">
    <property type="entry name" value="Cyt_c_assembly"/>
</dbReference>
<dbReference type="PANTHER" id="PTHR38034">
    <property type="entry name" value="INNER MEMBRANE PROTEIN YPJD"/>
    <property type="match status" value="1"/>
</dbReference>